<dbReference type="InterPro" id="IPR037523">
    <property type="entry name" value="VOC_core"/>
</dbReference>
<dbReference type="Pfam" id="PF00903">
    <property type="entry name" value="Glyoxalase"/>
    <property type="match status" value="1"/>
</dbReference>
<evidence type="ECO:0000313" key="3">
    <source>
        <dbReference type="Proteomes" id="UP001143362"/>
    </source>
</evidence>
<dbReference type="PANTHER" id="PTHR46142">
    <property type="match status" value="1"/>
</dbReference>
<sequence length="124" mass="13928">MQLDHMNISVPAPLLDTIRDFYCDVLGLSKGPRPEFGIAGYWLYGTDASRAIVHIIESDNHTFSDMNHLDHVAFQTDDLGAVRAKLEARAIPYGHLDLPDFKLEQVQFMDPVGIKIEINSYPAD</sequence>
<dbReference type="InterPro" id="IPR029068">
    <property type="entry name" value="Glyas_Bleomycin-R_OHBP_Dase"/>
</dbReference>
<organism evidence="2 3">
    <name type="scientific">Candidatus Litorirhabdus singularis</name>
    <dbReference type="NCBI Taxonomy" id="2518993"/>
    <lineage>
        <taxon>Bacteria</taxon>
        <taxon>Pseudomonadati</taxon>
        <taxon>Pseudomonadota</taxon>
        <taxon>Gammaproteobacteria</taxon>
        <taxon>Cellvibrionales</taxon>
        <taxon>Halieaceae</taxon>
        <taxon>Candidatus Litorirhabdus</taxon>
    </lineage>
</organism>
<proteinExistence type="predicted"/>
<reference evidence="2" key="1">
    <citation type="submission" date="2019-02" db="EMBL/GenBank/DDBJ databases">
        <authorList>
            <person name="Li S.-H."/>
        </authorList>
    </citation>
    <scope>NUCLEOTIDE SEQUENCE</scope>
    <source>
        <strain evidence="2">IMCC14734</strain>
    </source>
</reference>
<dbReference type="EMBL" id="SHNN01000002">
    <property type="protein sequence ID" value="MCX2981181.1"/>
    <property type="molecule type" value="Genomic_DNA"/>
</dbReference>
<accession>A0ABT3THH0</accession>
<dbReference type="InterPro" id="IPR004360">
    <property type="entry name" value="Glyas_Fos-R_dOase_dom"/>
</dbReference>
<gene>
    <name evidence="2" type="ORF">EYC98_09920</name>
</gene>
<name>A0ABT3THH0_9GAMM</name>
<dbReference type="RefSeq" id="WP_279245188.1">
    <property type="nucleotide sequence ID" value="NZ_SHNN01000002.1"/>
</dbReference>
<dbReference type="PROSITE" id="PS51819">
    <property type="entry name" value="VOC"/>
    <property type="match status" value="1"/>
</dbReference>
<feature type="domain" description="VOC" evidence="1">
    <location>
        <begin position="2"/>
        <end position="121"/>
    </location>
</feature>
<keyword evidence="3" id="KW-1185">Reference proteome</keyword>
<dbReference type="Gene3D" id="3.10.180.10">
    <property type="entry name" value="2,3-Dihydroxybiphenyl 1,2-Dioxygenase, domain 1"/>
    <property type="match status" value="1"/>
</dbReference>
<dbReference type="PANTHER" id="PTHR46142:SF3">
    <property type="entry name" value="F18B13.24 PROTEIN"/>
    <property type="match status" value="1"/>
</dbReference>
<dbReference type="Proteomes" id="UP001143362">
    <property type="component" value="Unassembled WGS sequence"/>
</dbReference>
<dbReference type="SUPFAM" id="SSF54593">
    <property type="entry name" value="Glyoxalase/Bleomycin resistance protein/Dihydroxybiphenyl dioxygenase"/>
    <property type="match status" value="1"/>
</dbReference>
<comment type="caution">
    <text evidence="2">The sequence shown here is derived from an EMBL/GenBank/DDBJ whole genome shotgun (WGS) entry which is preliminary data.</text>
</comment>
<evidence type="ECO:0000313" key="2">
    <source>
        <dbReference type="EMBL" id="MCX2981181.1"/>
    </source>
</evidence>
<protein>
    <submittedName>
        <fullName evidence="2">Diguanylate cyclase</fullName>
    </submittedName>
</protein>
<evidence type="ECO:0000259" key="1">
    <source>
        <dbReference type="PROSITE" id="PS51819"/>
    </source>
</evidence>